<feature type="compositionally biased region" description="Basic and acidic residues" evidence="1">
    <location>
        <begin position="1"/>
        <end position="10"/>
    </location>
</feature>
<evidence type="ECO:0000313" key="2">
    <source>
        <dbReference type="EMBL" id="GBP48799.1"/>
    </source>
</evidence>
<accession>A0A4C1WEE5</accession>
<evidence type="ECO:0000313" key="3">
    <source>
        <dbReference type="Proteomes" id="UP000299102"/>
    </source>
</evidence>
<name>A0A4C1WEE5_EUMVA</name>
<gene>
    <name evidence="2" type="ORF">EVAR_8407_1</name>
</gene>
<keyword evidence="3" id="KW-1185">Reference proteome</keyword>
<dbReference type="EMBL" id="BGZK01000531">
    <property type="protein sequence ID" value="GBP48799.1"/>
    <property type="molecule type" value="Genomic_DNA"/>
</dbReference>
<feature type="region of interest" description="Disordered" evidence="1">
    <location>
        <begin position="1"/>
        <end position="69"/>
    </location>
</feature>
<feature type="compositionally biased region" description="Low complexity" evidence="1">
    <location>
        <begin position="59"/>
        <end position="69"/>
    </location>
</feature>
<organism evidence="2 3">
    <name type="scientific">Eumeta variegata</name>
    <name type="common">Bagworm moth</name>
    <name type="synonym">Eumeta japonica</name>
    <dbReference type="NCBI Taxonomy" id="151549"/>
    <lineage>
        <taxon>Eukaryota</taxon>
        <taxon>Metazoa</taxon>
        <taxon>Ecdysozoa</taxon>
        <taxon>Arthropoda</taxon>
        <taxon>Hexapoda</taxon>
        <taxon>Insecta</taxon>
        <taxon>Pterygota</taxon>
        <taxon>Neoptera</taxon>
        <taxon>Endopterygota</taxon>
        <taxon>Lepidoptera</taxon>
        <taxon>Glossata</taxon>
        <taxon>Ditrysia</taxon>
        <taxon>Tineoidea</taxon>
        <taxon>Psychidae</taxon>
        <taxon>Oiketicinae</taxon>
        <taxon>Eumeta</taxon>
    </lineage>
</organism>
<evidence type="ECO:0000256" key="1">
    <source>
        <dbReference type="SAM" id="MobiDB-lite"/>
    </source>
</evidence>
<sequence>MFYVHDERGRGRGGVPAPAPARPGNNGPAQLPTVDKEVVGARSSGRGSHGRGARRSAARRSQSVAGHAP</sequence>
<feature type="compositionally biased region" description="Basic residues" evidence="1">
    <location>
        <begin position="48"/>
        <end position="58"/>
    </location>
</feature>
<protein>
    <submittedName>
        <fullName evidence="2">Uncharacterized protein</fullName>
    </submittedName>
</protein>
<reference evidence="2 3" key="1">
    <citation type="journal article" date="2019" name="Commun. Biol.">
        <title>The bagworm genome reveals a unique fibroin gene that provides high tensile strength.</title>
        <authorList>
            <person name="Kono N."/>
            <person name="Nakamura H."/>
            <person name="Ohtoshi R."/>
            <person name="Tomita M."/>
            <person name="Numata K."/>
            <person name="Arakawa K."/>
        </authorList>
    </citation>
    <scope>NUCLEOTIDE SEQUENCE [LARGE SCALE GENOMIC DNA]</scope>
</reference>
<comment type="caution">
    <text evidence="2">The sequence shown here is derived from an EMBL/GenBank/DDBJ whole genome shotgun (WGS) entry which is preliminary data.</text>
</comment>
<proteinExistence type="predicted"/>
<dbReference type="Proteomes" id="UP000299102">
    <property type="component" value="Unassembled WGS sequence"/>
</dbReference>
<dbReference type="AlphaFoldDB" id="A0A4C1WEE5"/>